<sequence length="514" mass="58011">MKIWAQWVAISALFAGCSTQKEKEVKRPNVIYILADDMGFGDIEACNTASKIKTPNLNKIAQEGALFTDMHSSSAVCTPTRYGIITGRYNWRSNLKNGVTWGESKALIDSSRTTVADLFKRRGYHTAYIGKWHLGWDWGMNSNNEIDFTKPITNNPNDLGFDYAYGHAASLDIPPYVYVENGKATAIPKEKIDGTKGYGFYRKGWIAPDFKIEEATPNFFNRAKKYIAERASKKESFFLYLPIPSPHTPIVPTKEWQGKSGLNPYGDFVMMIDHYVGDLVAELKKQGIDDNTMIIFTSDNGCSPMARYDVLKAKGHDPSANYRGHKADIFEGGHHIPFIVRWPAMIKPNTKVDQISCTTDFMATVADILQLKMQDNEGEDSYSMMPILMGDDSDHYQRDYTIHHSINGSFAIRKGDWKLELCAGSGGWSAPRPKKAKEMNLPDVQLYNIATDPQETTNVYREHAQVVKDLYGQLIECIDNGRSTQGVKQKNDEGYKGWNQRKKLNDLKTEITNL</sequence>
<evidence type="ECO:0000313" key="1">
    <source>
        <dbReference type="EMBL" id="QZE12732.1"/>
    </source>
</evidence>
<organism evidence="1 2">
    <name type="scientific">Halosquirtibacter laminarini</name>
    <dbReference type="NCBI Taxonomy" id="3374600"/>
    <lineage>
        <taxon>Bacteria</taxon>
        <taxon>Pseudomonadati</taxon>
        <taxon>Bacteroidota</taxon>
        <taxon>Bacteroidia</taxon>
        <taxon>Marinilabiliales</taxon>
        <taxon>Prolixibacteraceae</taxon>
        <taxon>Halosquirtibacter</taxon>
    </lineage>
</organism>
<accession>A0AC61NN17</accession>
<proteinExistence type="predicted"/>
<dbReference type="Proteomes" id="UP000826212">
    <property type="component" value="Chromosome"/>
</dbReference>
<name>A0AC61NN17_9BACT</name>
<evidence type="ECO:0000313" key="2">
    <source>
        <dbReference type="Proteomes" id="UP000826212"/>
    </source>
</evidence>
<protein>
    <submittedName>
        <fullName evidence="1">Arylsulfatase</fullName>
    </submittedName>
</protein>
<gene>
    <name evidence="1" type="ORF">K4L44_09030</name>
</gene>
<keyword evidence="2" id="KW-1185">Reference proteome</keyword>
<dbReference type="EMBL" id="CP081303">
    <property type="protein sequence ID" value="QZE12732.1"/>
    <property type="molecule type" value="Genomic_DNA"/>
</dbReference>
<reference evidence="1" key="1">
    <citation type="submission" date="2021-08" db="EMBL/GenBank/DDBJ databases">
        <title>Novel anaerobic bacterium isolated from sea squirt in East Sea, Republic of Korea.</title>
        <authorList>
            <person name="Nguyen T.H."/>
            <person name="Li Z."/>
            <person name="Lee Y.-J."/>
            <person name="Ko J."/>
            <person name="Kim S.-G."/>
        </authorList>
    </citation>
    <scope>NUCLEOTIDE SEQUENCE</scope>
    <source>
        <strain evidence="1">KCTC 25031</strain>
    </source>
</reference>